<dbReference type="OrthoDB" id="8732661at2"/>
<dbReference type="InterPro" id="IPR005475">
    <property type="entry name" value="Transketolase-like_Pyr-bd"/>
</dbReference>
<reference evidence="5 6" key="1">
    <citation type="submission" date="2010-12" db="EMBL/GenBank/DDBJ databases">
        <authorList>
            <person name="Muzny D."/>
            <person name="Qin X."/>
            <person name="Deng J."/>
            <person name="Jiang H."/>
            <person name="Liu Y."/>
            <person name="Qu J."/>
            <person name="Song X.-Z."/>
            <person name="Zhang L."/>
            <person name="Thornton R."/>
            <person name="Coyle M."/>
            <person name="Francisco L."/>
            <person name="Jackson L."/>
            <person name="Javaid M."/>
            <person name="Korchina V."/>
            <person name="Kovar C."/>
            <person name="Mata R."/>
            <person name="Mathew T."/>
            <person name="Ngo R."/>
            <person name="Nguyen L."/>
            <person name="Nguyen N."/>
            <person name="Okwuonu G."/>
            <person name="Ongeri F."/>
            <person name="Pham C."/>
            <person name="Simmons D."/>
            <person name="Wilczek-Boney K."/>
            <person name="Hale W."/>
            <person name="Jakkamsetti A."/>
            <person name="Pham P."/>
            <person name="Ruth R."/>
            <person name="San Lucas F."/>
            <person name="Warren J."/>
            <person name="Zhang J."/>
            <person name="Zhao Z."/>
            <person name="Zhou C."/>
            <person name="Zhu D."/>
            <person name="Lee S."/>
            <person name="Bess C."/>
            <person name="Blankenburg K."/>
            <person name="Forbes L."/>
            <person name="Fu Q."/>
            <person name="Gubbala S."/>
            <person name="Hirani K."/>
            <person name="Jayaseelan J.C."/>
            <person name="Lara F."/>
            <person name="Munidasa M."/>
            <person name="Palculict T."/>
            <person name="Patil S."/>
            <person name="Pu L.-L."/>
            <person name="Saada N."/>
            <person name="Tang L."/>
            <person name="Weissenberger G."/>
            <person name="Zhu Y."/>
            <person name="Hemphill L."/>
            <person name="Shang Y."/>
            <person name="Youmans B."/>
            <person name="Ayvaz T."/>
            <person name="Ross M."/>
            <person name="Santibanez J."/>
            <person name="Aqrawi P."/>
            <person name="Gross S."/>
            <person name="Joshi V."/>
            <person name="Fowler G."/>
            <person name="Nazareth L."/>
            <person name="Reid J."/>
            <person name="Worley K."/>
            <person name="Petrosino J."/>
            <person name="Highlander S."/>
            <person name="Gibbs R."/>
        </authorList>
    </citation>
    <scope>NUCLEOTIDE SEQUENCE [LARGE SCALE GENOMIC DNA]</scope>
    <source>
        <strain evidence="5 6">ATCC 23263</strain>
    </source>
</reference>
<dbReference type="Gene3D" id="3.40.50.970">
    <property type="match status" value="1"/>
</dbReference>
<dbReference type="PANTHER" id="PTHR43825">
    <property type="entry name" value="PYRUVATE DEHYDROGENASE E1 COMPONENT"/>
    <property type="match status" value="1"/>
</dbReference>
<dbReference type="HOGENOM" id="CLU_009227_1_1_9"/>
<organism evidence="5 6">
    <name type="scientific">Pseudoramibacter alactolyticus ATCC 23263</name>
    <dbReference type="NCBI Taxonomy" id="887929"/>
    <lineage>
        <taxon>Bacteria</taxon>
        <taxon>Bacillati</taxon>
        <taxon>Bacillota</taxon>
        <taxon>Clostridia</taxon>
        <taxon>Eubacteriales</taxon>
        <taxon>Eubacteriaceae</taxon>
        <taxon>Pseudoramibacter</taxon>
    </lineage>
</organism>
<evidence type="ECO:0000256" key="3">
    <source>
        <dbReference type="ARBA" id="ARBA00023052"/>
    </source>
</evidence>
<dbReference type="eggNOG" id="COG3958">
    <property type="taxonomic scope" value="Bacteria"/>
</dbReference>
<dbReference type="CDD" id="cd07033">
    <property type="entry name" value="TPP_PYR_DXS_TK_like"/>
    <property type="match status" value="1"/>
</dbReference>
<proteinExistence type="inferred from homology"/>
<evidence type="ECO:0000313" key="6">
    <source>
        <dbReference type="Proteomes" id="UP000004754"/>
    </source>
</evidence>
<accession>E6MH37</accession>
<comment type="caution">
    <text evidence="5">The sequence shown here is derived from an EMBL/GenBank/DDBJ whole genome shotgun (WGS) entry which is preliminary data.</text>
</comment>
<dbReference type="SUPFAM" id="SSF52518">
    <property type="entry name" value="Thiamin diphosphate-binding fold (THDP-binding)"/>
    <property type="match status" value="1"/>
</dbReference>
<dbReference type="Proteomes" id="UP000004754">
    <property type="component" value="Unassembled WGS sequence"/>
</dbReference>
<dbReference type="RefSeq" id="WP_006598744.1">
    <property type="nucleotide sequence ID" value="NZ_GL622359.1"/>
</dbReference>
<comment type="cofactor">
    <cofactor evidence="1">
        <name>thiamine diphosphate</name>
        <dbReference type="ChEBI" id="CHEBI:58937"/>
    </cofactor>
</comment>
<dbReference type="EMBL" id="AEQN01000016">
    <property type="protein sequence ID" value="EFV01927.1"/>
    <property type="molecule type" value="Genomic_DNA"/>
</dbReference>
<dbReference type="SMART" id="SM00861">
    <property type="entry name" value="Transket_pyr"/>
    <property type="match status" value="1"/>
</dbReference>
<dbReference type="SUPFAM" id="SSF52922">
    <property type="entry name" value="TK C-terminal domain-like"/>
    <property type="match status" value="1"/>
</dbReference>
<gene>
    <name evidence="5" type="ORF">HMP0721_1322</name>
</gene>
<keyword evidence="6" id="KW-1185">Reference proteome</keyword>
<dbReference type="Pfam" id="PF02779">
    <property type="entry name" value="Transket_pyr"/>
    <property type="match status" value="1"/>
</dbReference>
<evidence type="ECO:0000256" key="1">
    <source>
        <dbReference type="ARBA" id="ARBA00001964"/>
    </source>
</evidence>
<keyword evidence="3" id="KW-0786">Thiamine pyrophosphate</keyword>
<dbReference type="InterPro" id="IPR009014">
    <property type="entry name" value="Transketo_C/PFOR_II"/>
</dbReference>
<dbReference type="InterPro" id="IPR033248">
    <property type="entry name" value="Transketolase_C"/>
</dbReference>
<sequence length="311" mass="32626">MEKQATRETYGNYLAELGKENPDIVVFDADLSGATKTGTFKKAFSDRHFNAGIAECDLMGMAAGISTTGKIPFASTFAIFGAGRAFEIIRNSICYSKLNVKVACTHSGVSVGEDGGSHQSVEDIALMRVLPNMTVLVPADAVETRRMMDAAIAIDGPVYIRLGRLATNVILPEDYRFELGKAVTLREGSDVTIMAIGLMVERALDAAERLAADGISARVLNMGSVKPIDRDAIAAAAKETGAIVTAEEHSVIGGLAGAVCEVLAETAPAPVEKVGIDDAFGQSGKALEVLEHYGLTAEHIAAAAKAAIARK</sequence>
<dbReference type="Gene3D" id="3.40.50.920">
    <property type="match status" value="1"/>
</dbReference>
<evidence type="ECO:0000313" key="5">
    <source>
        <dbReference type="EMBL" id="EFV01927.1"/>
    </source>
</evidence>
<dbReference type="InterPro" id="IPR051157">
    <property type="entry name" value="PDH/Transketolase"/>
</dbReference>
<dbReference type="STRING" id="887929.HMP0721_1322"/>
<evidence type="ECO:0000259" key="4">
    <source>
        <dbReference type="SMART" id="SM00861"/>
    </source>
</evidence>
<name>E6MH37_9FIRM</name>
<feature type="domain" description="Transketolase-like pyrimidine-binding" evidence="4">
    <location>
        <begin position="4"/>
        <end position="169"/>
    </location>
</feature>
<comment type="similarity">
    <text evidence="2">Belongs to the transketolase family.</text>
</comment>
<evidence type="ECO:0000256" key="2">
    <source>
        <dbReference type="ARBA" id="ARBA00007131"/>
    </source>
</evidence>
<protein>
    <submittedName>
        <fullName evidence="5">Transketolase, pyridine binding domain protein</fullName>
    </submittedName>
</protein>
<dbReference type="FunFam" id="3.40.50.970:FF:000129">
    <property type="entry name" value="Transketolase"/>
    <property type="match status" value="1"/>
</dbReference>
<dbReference type="Pfam" id="PF02780">
    <property type="entry name" value="Transketolase_C"/>
    <property type="match status" value="1"/>
</dbReference>
<dbReference type="PANTHER" id="PTHR43825:SF1">
    <property type="entry name" value="TRANSKETOLASE-LIKE PYRIMIDINE-BINDING DOMAIN-CONTAINING PROTEIN"/>
    <property type="match status" value="1"/>
</dbReference>
<dbReference type="AlphaFoldDB" id="E6MH37"/>
<dbReference type="InterPro" id="IPR029061">
    <property type="entry name" value="THDP-binding"/>
</dbReference>